<organism evidence="2 3">
    <name type="scientific">Geodia barretti</name>
    <name type="common">Barrett's horny sponge</name>
    <dbReference type="NCBI Taxonomy" id="519541"/>
    <lineage>
        <taxon>Eukaryota</taxon>
        <taxon>Metazoa</taxon>
        <taxon>Porifera</taxon>
        <taxon>Demospongiae</taxon>
        <taxon>Heteroscleromorpha</taxon>
        <taxon>Tetractinellida</taxon>
        <taxon>Astrophorina</taxon>
        <taxon>Geodiidae</taxon>
        <taxon>Geodia</taxon>
    </lineage>
</organism>
<comment type="caution">
    <text evidence="2">The sequence shown here is derived from an EMBL/GenBank/DDBJ whole genome shotgun (WGS) entry which is preliminary data.</text>
</comment>
<dbReference type="PANTHER" id="PTHR45740">
    <property type="entry name" value="POLY [ADP-RIBOSE] POLYMERASE"/>
    <property type="match status" value="1"/>
</dbReference>
<dbReference type="Pfam" id="PF00644">
    <property type="entry name" value="PARP"/>
    <property type="match status" value="1"/>
</dbReference>
<dbReference type="GO" id="GO:1990404">
    <property type="term" value="F:NAD+-protein mono-ADP-ribosyltransferase activity"/>
    <property type="evidence" value="ECO:0007669"/>
    <property type="project" value="TreeGrafter"/>
</dbReference>
<dbReference type="Proteomes" id="UP001174909">
    <property type="component" value="Unassembled WGS sequence"/>
</dbReference>
<gene>
    <name evidence="2" type="ORF">GBAR_LOCUS11336</name>
</gene>
<reference evidence="2" key="1">
    <citation type="submission" date="2023-03" db="EMBL/GenBank/DDBJ databases">
        <authorList>
            <person name="Steffen K."/>
            <person name="Cardenas P."/>
        </authorList>
    </citation>
    <scope>NUCLEOTIDE SEQUENCE</scope>
</reference>
<dbReference type="GO" id="GO:0005634">
    <property type="term" value="C:nucleus"/>
    <property type="evidence" value="ECO:0007669"/>
    <property type="project" value="TreeGrafter"/>
</dbReference>
<protein>
    <submittedName>
        <fullName evidence="2">Protein mono-ADP-ribosyltransferase PARP4</fullName>
    </submittedName>
</protein>
<name>A0AA35RY47_GEOBA</name>
<dbReference type="Gene3D" id="3.90.228.10">
    <property type="match status" value="1"/>
</dbReference>
<dbReference type="PANTHER" id="PTHR45740:SF2">
    <property type="entry name" value="POLY [ADP-RIBOSE] POLYMERASE"/>
    <property type="match status" value="1"/>
</dbReference>
<evidence type="ECO:0000259" key="1">
    <source>
        <dbReference type="Pfam" id="PF00644"/>
    </source>
</evidence>
<feature type="domain" description="PARP catalytic" evidence="1">
    <location>
        <begin position="278"/>
        <end position="363"/>
    </location>
</feature>
<dbReference type="EMBL" id="CASHTH010001704">
    <property type="protein sequence ID" value="CAI8018706.1"/>
    <property type="molecule type" value="Genomic_DNA"/>
</dbReference>
<dbReference type="InterPro" id="IPR051712">
    <property type="entry name" value="ARTD-AVP"/>
</dbReference>
<dbReference type="AlphaFoldDB" id="A0AA35RY47"/>
<evidence type="ECO:0000313" key="3">
    <source>
        <dbReference type="Proteomes" id="UP001174909"/>
    </source>
</evidence>
<dbReference type="InterPro" id="IPR036116">
    <property type="entry name" value="FN3_sf"/>
</dbReference>
<sequence length="400" mass="46484">MWKSLELFLLCTFPVLLFWFIFYCSRRNAQQNRKPSYRIENLSAVCNGNDGSVKVTWSLNPPDILTNYFISYRKQFEPTSCSRLSLLQSYQLTREHIEPLNVYEIKVWPSNCEAAASSVTVYIDWYCQFPGCERSRRKREEKSYSAFCSPKHAAKFGASYCLYPECTVKSHDNFCSERHLEKAKREGVCGLVILDNASGQCEKLMKKFSKNWCSKKGNVPKISHVFEIVNPKLQQRLDNYISKLSWPYNGVEQYYHGTQIKCDMLDYYEPCSKSNCGVCGISKRGFDPQRINSTSWQRFGKGFYFAPNSSKSYDYPRATHNVTDKYHCMLVCDIAPGCKYTLYKDDPSIQGPPKGYHSIYGSSRWLWGLWKSPDMNYDELVVFDSEAIRPHYILFLENNS</sequence>
<dbReference type="SUPFAM" id="SSF56399">
    <property type="entry name" value="ADP-ribosylation"/>
    <property type="match status" value="1"/>
</dbReference>
<dbReference type="GO" id="GO:0003950">
    <property type="term" value="F:NAD+ poly-ADP-ribosyltransferase activity"/>
    <property type="evidence" value="ECO:0007669"/>
    <property type="project" value="InterPro"/>
</dbReference>
<evidence type="ECO:0000313" key="2">
    <source>
        <dbReference type="EMBL" id="CAI8018706.1"/>
    </source>
</evidence>
<dbReference type="InterPro" id="IPR012317">
    <property type="entry name" value="Poly(ADP-ribose)pol_cat_dom"/>
</dbReference>
<accession>A0AA35RY47</accession>
<dbReference type="SUPFAM" id="SSF49265">
    <property type="entry name" value="Fibronectin type III"/>
    <property type="match status" value="1"/>
</dbReference>
<keyword evidence="3" id="KW-1185">Reference proteome</keyword>
<proteinExistence type="predicted"/>